<proteinExistence type="predicted"/>
<evidence type="ECO:0000313" key="2">
    <source>
        <dbReference type="Proteomes" id="UP001295794"/>
    </source>
</evidence>
<sequence length="96" mass="9904">MAPALHAEGLIGVVHRTLERPAIHVLAPGERERISTGAQLLHDGNEQPASPVSVQRAMLMAPMIPSSPGARLVPSRCPAGVGACRNRSNGAAACVP</sequence>
<reference evidence="1" key="1">
    <citation type="submission" date="2023-11" db="EMBL/GenBank/DDBJ databases">
        <authorList>
            <person name="De Vega J J."/>
            <person name="De Vega J J."/>
        </authorList>
    </citation>
    <scope>NUCLEOTIDE SEQUENCE</scope>
</reference>
<dbReference type="Proteomes" id="UP001295794">
    <property type="component" value="Unassembled WGS sequence"/>
</dbReference>
<comment type="caution">
    <text evidence="1">The sequence shown here is derived from an EMBL/GenBank/DDBJ whole genome shotgun (WGS) entry which is preliminary data.</text>
</comment>
<gene>
    <name evidence="1" type="ORF">MYCIT1_LOCUS17476</name>
</gene>
<protein>
    <submittedName>
        <fullName evidence="1">Uncharacterized protein</fullName>
    </submittedName>
</protein>
<organism evidence="1 2">
    <name type="scientific">Mycena citricolor</name>
    <dbReference type="NCBI Taxonomy" id="2018698"/>
    <lineage>
        <taxon>Eukaryota</taxon>
        <taxon>Fungi</taxon>
        <taxon>Dikarya</taxon>
        <taxon>Basidiomycota</taxon>
        <taxon>Agaricomycotina</taxon>
        <taxon>Agaricomycetes</taxon>
        <taxon>Agaricomycetidae</taxon>
        <taxon>Agaricales</taxon>
        <taxon>Marasmiineae</taxon>
        <taxon>Mycenaceae</taxon>
        <taxon>Mycena</taxon>
    </lineage>
</organism>
<accession>A0AAD2HBX6</accession>
<dbReference type="AlphaFoldDB" id="A0AAD2HBX6"/>
<evidence type="ECO:0000313" key="1">
    <source>
        <dbReference type="EMBL" id="CAK5271998.1"/>
    </source>
</evidence>
<keyword evidence="2" id="KW-1185">Reference proteome</keyword>
<name>A0AAD2HBX6_9AGAR</name>
<dbReference type="EMBL" id="CAVNYO010000180">
    <property type="protein sequence ID" value="CAK5271998.1"/>
    <property type="molecule type" value="Genomic_DNA"/>
</dbReference>